<protein>
    <submittedName>
        <fullName evidence="2">Uncharacterized protein</fullName>
    </submittedName>
</protein>
<proteinExistence type="predicted"/>
<feature type="compositionally biased region" description="Basic and acidic residues" evidence="1">
    <location>
        <begin position="314"/>
        <end position="324"/>
    </location>
</feature>
<reference evidence="2" key="1">
    <citation type="journal article" date="2020" name="Fungal Divers.">
        <title>Resolving the Mortierellaceae phylogeny through synthesis of multi-gene phylogenetics and phylogenomics.</title>
        <authorList>
            <person name="Vandepol N."/>
            <person name="Liber J."/>
            <person name="Desiro A."/>
            <person name="Na H."/>
            <person name="Kennedy M."/>
            <person name="Barry K."/>
            <person name="Grigoriev I.V."/>
            <person name="Miller A.N."/>
            <person name="O'Donnell K."/>
            <person name="Stajich J.E."/>
            <person name="Bonito G."/>
        </authorList>
    </citation>
    <scope>NUCLEOTIDE SEQUENCE</scope>
    <source>
        <strain evidence="2">NRRL 2769</strain>
    </source>
</reference>
<gene>
    <name evidence="2" type="ORF">BGZ80_006936</name>
</gene>
<dbReference type="Proteomes" id="UP000703661">
    <property type="component" value="Unassembled WGS sequence"/>
</dbReference>
<feature type="compositionally biased region" description="Polar residues" evidence="1">
    <location>
        <begin position="481"/>
        <end position="493"/>
    </location>
</feature>
<feature type="region of interest" description="Disordered" evidence="1">
    <location>
        <begin position="473"/>
        <end position="523"/>
    </location>
</feature>
<feature type="region of interest" description="Disordered" evidence="1">
    <location>
        <begin position="306"/>
        <end position="375"/>
    </location>
</feature>
<name>A0A9P6MZX2_9FUNG</name>
<evidence type="ECO:0000313" key="2">
    <source>
        <dbReference type="EMBL" id="KAG0018624.1"/>
    </source>
</evidence>
<feature type="compositionally biased region" description="Low complexity" evidence="1">
    <location>
        <begin position="495"/>
        <end position="507"/>
    </location>
</feature>
<feature type="compositionally biased region" description="Acidic residues" evidence="1">
    <location>
        <begin position="341"/>
        <end position="353"/>
    </location>
</feature>
<feature type="compositionally biased region" description="Polar residues" evidence="1">
    <location>
        <begin position="366"/>
        <end position="375"/>
    </location>
</feature>
<comment type="caution">
    <text evidence="2">The sequence shown here is derived from an EMBL/GenBank/DDBJ whole genome shotgun (WGS) entry which is preliminary data.</text>
</comment>
<evidence type="ECO:0000313" key="3">
    <source>
        <dbReference type="Proteomes" id="UP000703661"/>
    </source>
</evidence>
<dbReference type="AlphaFoldDB" id="A0A9P6MZX2"/>
<accession>A0A9P6MZX2</accession>
<sequence>MSRSTTFPSHVQLLMIRHEASLRKQALSTFGPQGVLDLALLGAILGNNIREIGRYKVTCDGNLVQGRYTIYELVHFGALSVTGRCRERQPKAGPFYGERRSSVASNSTAMSVASSGTSNSSRNTLPHIYPTTLANIFPTMVFTALRKKSIRSPKFQHDDSASCTPVSSAFHFENTSAPSTHQEYSETSTASTKDTLSPIDPVLITNEAVLLSLVQQKLHRVKDLPLPRELCFLGAVSLPLPPVLRAMHIAWTIDFLKNRATSARRLRQQLKPTTMTDGNEKPTGGLGFRPDIYAYKMRVARLARAQLQHSRTSSRTEAERHEGVVDSVSMRRGPSSTSIIEENEDEDGNESDDVPSGAAPPRNIPPKTTSSSSETNKLIRQEKRMMQQLLSLENKVPRIVRQWATAARSCFAEELIQEDRQVQEWVDRQRIQVVLACGYRFGSSSATNSSSFSQRRPTLSPISTTLANSLANSGYGGSIHQRASPSPSYTNAKVSPHPLSHPPLSGSRESFPEGVRLGSSPGKAGAIFGVVEKLKAEKRRNDKSLEYQSADVEHASLA</sequence>
<keyword evidence="3" id="KW-1185">Reference proteome</keyword>
<evidence type="ECO:0000256" key="1">
    <source>
        <dbReference type="SAM" id="MobiDB-lite"/>
    </source>
</evidence>
<feature type="region of interest" description="Disordered" evidence="1">
    <location>
        <begin position="537"/>
        <end position="558"/>
    </location>
</feature>
<dbReference type="EMBL" id="JAAAID010000347">
    <property type="protein sequence ID" value="KAG0018624.1"/>
    <property type="molecule type" value="Genomic_DNA"/>
</dbReference>
<organism evidence="2 3">
    <name type="scientific">Entomortierella chlamydospora</name>
    <dbReference type="NCBI Taxonomy" id="101097"/>
    <lineage>
        <taxon>Eukaryota</taxon>
        <taxon>Fungi</taxon>
        <taxon>Fungi incertae sedis</taxon>
        <taxon>Mucoromycota</taxon>
        <taxon>Mortierellomycotina</taxon>
        <taxon>Mortierellomycetes</taxon>
        <taxon>Mortierellales</taxon>
        <taxon>Mortierellaceae</taxon>
        <taxon>Entomortierella</taxon>
    </lineage>
</organism>